<sequence>QTKVRKNLDTTGRGPVLVIGAFPLSFITRLTRTSLVEVQ</sequence>
<dbReference type="AlphaFoldDB" id="G9YRU5"/>
<accession>G9YRU5</accession>
<protein>
    <submittedName>
        <fullName evidence="1">Uncharacterized protein</fullName>
    </submittedName>
</protein>
<dbReference type="EMBL" id="AGCK01000190">
    <property type="protein sequence ID" value="EHM48114.1"/>
    <property type="molecule type" value="Genomic_DNA"/>
</dbReference>
<feature type="non-terminal residue" evidence="1">
    <location>
        <position position="1"/>
    </location>
</feature>
<evidence type="ECO:0000313" key="1">
    <source>
        <dbReference type="EMBL" id="EHM48114.1"/>
    </source>
</evidence>
<dbReference type="HOGENOM" id="CLU_3301174_0_0_9"/>
<reference evidence="1 2" key="1">
    <citation type="submission" date="2011-08" db="EMBL/GenBank/DDBJ databases">
        <authorList>
            <person name="Weinstock G."/>
            <person name="Sodergren E."/>
            <person name="Clifton S."/>
            <person name="Fulton L."/>
            <person name="Fulton B."/>
            <person name="Courtney L."/>
            <person name="Fronick C."/>
            <person name="Harrison M."/>
            <person name="Strong C."/>
            <person name="Farmer C."/>
            <person name="Delahaunty K."/>
            <person name="Markovic C."/>
            <person name="Hall O."/>
            <person name="Minx P."/>
            <person name="Tomlinson C."/>
            <person name="Mitreva M."/>
            <person name="Hou S."/>
            <person name="Chen J."/>
            <person name="Wollam A."/>
            <person name="Pepin K.H."/>
            <person name="Johnson M."/>
            <person name="Bhonagiri V."/>
            <person name="Zhang X."/>
            <person name="Suruliraj S."/>
            <person name="Warren W."/>
            <person name="Chinwalla A."/>
            <person name="Mardis E.R."/>
            <person name="Wilson R.K."/>
        </authorList>
    </citation>
    <scope>NUCLEOTIDE SEQUENCE [LARGE SCALE GENOMIC DNA]</scope>
    <source>
        <strain evidence="1 2">ATCC 29863</strain>
    </source>
</reference>
<comment type="caution">
    <text evidence="1">The sequence shown here is derived from an EMBL/GenBank/DDBJ whole genome shotgun (WGS) entry which is preliminary data.</text>
</comment>
<proteinExistence type="predicted"/>
<dbReference type="Proteomes" id="UP000004459">
    <property type="component" value="Unassembled WGS sequence"/>
</dbReference>
<gene>
    <name evidence="1" type="ORF">HMPREF0372_02247</name>
</gene>
<name>G9YRU5_FLAPL</name>
<organism evidence="1 2">
    <name type="scientific">Flavonifractor plautii ATCC 29863</name>
    <dbReference type="NCBI Taxonomy" id="411475"/>
    <lineage>
        <taxon>Bacteria</taxon>
        <taxon>Bacillati</taxon>
        <taxon>Bacillota</taxon>
        <taxon>Clostridia</taxon>
        <taxon>Eubacteriales</taxon>
        <taxon>Oscillospiraceae</taxon>
        <taxon>Flavonifractor</taxon>
    </lineage>
</organism>
<evidence type="ECO:0000313" key="2">
    <source>
        <dbReference type="Proteomes" id="UP000004459"/>
    </source>
</evidence>